<proteinExistence type="inferred from homology"/>
<dbReference type="GO" id="GO:0003755">
    <property type="term" value="F:peptidyl-prolyl cis-trans isomerase activity"/>
    <property type="evidence" value="ECO:0007669"/>
    <property type="project" value="UniProtKB-UniRule"/>
</dbReference>
<evidence type="ECO:0000256" key="4">
    <source>
        <dbReference type="RuleBase" id="RU363019"/>
    </source>
</evidence>
<sequence length="203" mass="22726">MEEVKTSLELPLQVEAFIELEKTIAHLESKEYNYDAPKENKGVQWDYIKKIKQDQKAIISTEKGDITIALKVNEAPATASMFVSLADSGFYDQLHFHRLVPNFVAQGGDPRGDGFGGLNYSIPSEFTQLEFTEGSLGIASAGKDTESCQFFFTLVPTHHLDGRYTVFAQVVEGLDIMRKIQYGDKINSIKIVRELEVSDQKAI</sequence>
<comment type="similarity">
    <text evidence="1 4">Belongs to the cyclophilin-type PPIase family.</text>
</comment>
<keyword evidence="2 4" id="KW-0697">Rotamase</keyword>
<dbReference type="PROSITE" id="PS00170">
    <property type="entry name" value="CSA_PPIASE_1"/>
    <property type="match status" value="1"/>
</dbReference>
<evidence type="ECO:0000256" key="1">
    <source>
        <dbReference type="ARBA" id="ARBA00007365"/>
    </source>
</evidence>
<dbReference type="AlphaFoldDB" id="A0A7X8SLP7"/>
<dbReference type="InterPro" id="IPR029000">
    <property type="entry name" value="Cyclophilin-like_dom_sf"/>
</dbReference>
<reference evidence="6 7" key="1">
    <citation type="submission" date="2020-04" db="EMBL/GenBank/DDBJ databases">
        <title>Flammeovirga sp. SR4, a novel species isolated from seawater.</title>
        <authorList>
            <person name="Wang X."/>
        </authorList>
    </citation>
    <scope>NUCLEOTIDE SEQUENCE [LARGE SCALE GENOMIC DNA]</scope>
    <source>
        <strain evidence="6 7">SR4</strain>
    </source>
</reference>
<dbReference type="SUPFAM" id="SSF50891">
    <property type="entry name" value="Cyclophilin-like"/>
    <property type="match status" value="1"/>
</dbReference>
<evidence type="ECO:0000256" key="2">
    <source>
        <dbReference type="ARBA" id="ARBA00023110"/>
    </source>
</evidence>
<dbReference type="Gene3D" id="2.40.100.10">
    <property type="entry name" value="Cyclophilin-like"/>
    <property type="match status" value="1"/>
</dbReference>
<dbReference type="Pfam" id="PF00160">
    <property type="entry name" value="Pro_isomerase"/>
    <property type="match status" value="1"/>
</dbReference>
<dbReference type="CDD" id="cd00317">
    <property type="entry name" value="cyclophilin"/>
    <property type="match status" value="1"/>
</dbReference>
<organism evidence="6 7">
    <name type="scientific">Flammeovirga agarivorans</name>
    <dbReference type="NCBI Taxonomy" id="2726742"/>
    <lineage>
        <taxon>Bacteria</taxon>
        <taxon>Pseudomonadati</taxon>
        <taxon>Bacteroidota</taxon>
        <taxon>Cytophagia</taxon>
        <taxon>Cytophagales</taxon>
        <taxon>Flammeovirgaceae</taxon>
        <taxon>Flammeovirga</taxon>
    </lineage>
</organism>
<dbReference type="Proteomes" id="UP000585050">
    <property type="component" value="Unassembled WGS sequence"/>
</dbReference>
<dbReference type="InterPro" id="IPR044666">
    <property type="entry name" value="Cyclophilin_A-like"/>
</dbReference>
<evidence type="ECO:0000256" key="3">
    <source>
        <dbReference type="ARBA" id="ARBA00023235"/>
    </source>
</evidence>
<keyword evidence="3 4" id="KW-0413">Isomerase</keyword>
<dbReference type="EMBL" id="JABAIL010000004">
    <property type="protein sequence ID" value="NLR92534.1"/>
    <property type="molecule type" value="Genomic_DNA"/>
</dbReference>
<evidence type="ECO:0000313" key="7">
    <source>
        <dbReference type="Proteomes" id="UP000585050"/>
    </source>
</evidence>
<name>A0A7X8SLP7_9BACT</name>
<comment type="function">
    <text evidence="4">PPIases accelerate the folding of proteins. It catalyzes the cis-trans isomerization of proline imidic peptide bonds in oligopeptides.</text>
</comment>
<evidence type="ECO:0000313" key="6">
    <source>
        <dbReference type="EMBL" id="NLR92534.1"/>
    </source>
</evidence>
<comment type="catalytic activity">
    <reaction evidence="4">
        <text>[protein]-peptidylproline (omega=180) = [protein]-peptidylproline (omega=0)</text>
        <dbReference type="Rhea" id="RHEA:16237"/>
        <dbReference type="Rhea" id="RHEA-COMP:10747"/>
        <dbReference type="Rhea" id="RHEA-COMP:10748"/>
        <dbReference type="ChEBI" id="CHEBI:83833"/>
        <dbReference type="ChEBI" id="CHEBI:83834"/>
        <dbReference type="EC" id="5.2.1.8"/>
    </reaction>
</comment>
<evidence type="ECO:0000259" key="5">
    <source>
        <dbReference type="PROSITE" id="PS50072"/>
    </source>
</evidence>
<feature type="domain" description="PPIase cyclophilin-type" evidence="5">
    <location>
        <begin position="64"/>
        <end position="202"/>
    </location>
</feature>
<comment type="caution">
    <text evidence="6">The sequence shown here is derived from an EMBL/GenBank/DDBJ whole genome shotgun (WGS) entry which is preliminary data.</text>
</comment>
<dbReference type="PRINTS" id="PR00153">
    <property type="entry name" value="CSAPPISMRASE"/>
</dbReference>
<dbReference type="PANTHER" id="PTHR45625:SF4">
    <property type="entry name" value="PEPTIDYLPROLYL ISOMERASE DOMAIN AND WD REPEAT-CONTAINING PROTEIN 1"/>
    <property type="match status" value="1"/>
</dbReference>
<dbReference type="EC" id="5.2.1.8" evidence="4"/>
<dbReference type="PROSITE" id="PS50072">
    <property type="entry name" value="CSA_PPIASE_2"/>
    <property type="match status" value="1"/>
</dbReference>
<accession>A0A7X8SLP7</accession>
<gene>
    <name evidence="6" type="ORF">HGP29_15050</name>
</gene>
<dbReference type="PANTHER" id="PTHR45625">
    <property type="entry name" value="PEPTIDYL-PROLYL CIS-TRANS ISOMERASE-RELATED"/>
    <property type="match status" value="1"/>
</dbReference>
<keyword evidence="7" id="KW-1185">Reference proteome</keyword>
<protein>
    <recommendedName>
        <fullName evidence="4">Peptidyl-prolyl cis-trans isomerase</fullName>
        <shortName evidence="4">PPIase</shortName>
        <ecNumber evidence="4">5.2.1.8</ecNumber>
    </recommendedName>
</protein>
<dbReference type="GO" id="GO:0006457">
    <property type="term" value="P:protein folding"/>
    <property type="evidence" value="ECO:0007669"/>
    <property type="project" value="InterPro"/>
</dbReference>
<dbReference type="InterPro" id="IPR020892">
    <property type="entry name" value="Cyclophilin-type_PPIase_CS"/>
</dbReference>
<dbReference type="InterPro" id="IPR002130">
    <property type="entry name" value="Cyclophilin-type_PPIase_dom"/>
</dbReference>